<comment type="caution">
    <text evidence="2">The sequence shown here is derived from an EMBL/GenBank/DDBJ whole genome shotgun (WGS) entry which is preliminary data.</text>
</comment>
<dbReference type="Proteomes" id="UP001624684">
    <property type="component" value="Unassembled WGS sequence"/>
</dbReference>
<evidence type="ECO:0000256" key="1">
    <source>
        <dbReference type="SAM" id="Phobius"/>
    </source>
</evidence>
<reference evidence="2 3" key="1">
    <citation type="submission" date="2024-11" db="EMBL/GenBank/DDBJ databases">
        <title>First Report of Moraxella oculi in Brazil in an Infectious Bovine Keratoconjunctivitis Outbreak.</title>
        <authorList>
            <person name="Carvalho C.V."/>
            <person name="Domingues R."/>
            <person name="Coutinho C."/>
            <person name="Honorio N.T.B.S."/>
            <person name="Faza D.R.L.R."/>
            <person name="Carvalho W.A."/>
            <person name="Machado A.B.F."/>
            <person name="Martins M.F."/>
            <person name="Gaspar E.B."/>
        </authorList>
    </citation>
    <scope>NUCLEOTIDE SEQUENCE [LARGE SCALE GENOMIC DNA]</scope>
    <source>
        <strain evidence="2 3">2117LE</strain>
    </source>
</reference>
<protein>
    <submittedName>
        <fullName evidence="2">Uncharacterized protein</fullName>
    </submittedName>
</protein>
<dbReference type="EMBL" id="JBJJXE010000010">
    <property type="protein sequence ID" value="MFL1732722.1"/>
    <property type="molecule type" value="Genomic_DNA"/>
</dbReference>
<proteinExistence type="predicted"/>
<gene>
    <name evidence="2" type="ORF">ACJHVH_06910</name>
</gene>
<keyword evidence="1" id="KW-1133">Transmembrane helix</keyword>
<organism evidence="2 3">
    <name type="scientific">Moraxella oculi</name>
    <dbReference type="NCBI Taxonomy" id="2940516"/>
    <lineage>
        <taxon>Bacteria</taxon>
        <taxon>Pseudomonadati</taxon>
        <taxon>Pseudomonadota</taxon>
        <taxon>Gammaproteobacteria</taxon>
        <taxon>Moraxellales</taxon>
        <taxon>Moraxellaceae</taxon>
        <taxon>Moraxella</taxon>
    </lineage>
</organism>
<evidence type="ECO:0000313" key="3">
    <source>
        <dbReference type="Proteomes" id="UP001624684"/>
    </source>
</evidence>
<feature type="transmembrane region" description="Helical" evidence="1">
    <location>
        <begin position="6"/>
        <end position="27"/>
    </location>
</feature>
<name>A0ABW8U8C4_9GAMM</name>
<keyword evidence="1" id="KW-0472">Membrane</keyword>
<accession>A0ABW8U8C4</accession>
<sequence length="75" mass="8887">MTKNSIFLTIKVFMAILWTAMLAWICMMQYSNHLDLKIIQLTIDTNEVKRQIADKDARRQAELKEEQQKKTKENS</sequence>
<evidence type="ECO:0000313" key="2">
    <source>
        <dbReference type="EMBL" id="MFL1732722.1"/>
    </source>
</evidence>
<keyword evidence="1" id="KW-0812">Transmembrane</keyword>
<dbReference type="RefSeq" id="WP_249100541.1">
    <property type="nucleotide sequence ID" value="NZ_JAMBAQ010000011.1"/>
</dbReference>
<keyword evidence="3" id="KW-1185">Reference proteome</keyword>